<feature type="compositionally biased region" description="Polar residues" evidence="1">
    <location>
        <begin position="66"/>
        <end position="75"/>
    </location>
</feature>
<dbReference type="AlphaFoldDB" id="A0A2H5FKK1"/>
<feature type="compositionally biased region" description="Low complexity" evidence="1">
    <location>
        <begin position="23"/>
        <end position="54"/>
    </location>
</feature>
<reference evidence="3 4" key="1">
    <citation type="submission" date="2017-12" db="EMBL/GenBank/DDBJ databases">
        <title>Legionella sainthelensi LA01-117, whole genome sequence of a clinical isolate from New Zealand.</title>
        <authorList>
            <person name="Cree S.L."/>
            <person name="Slow S."/>
            <person name="Kennedy M.A."/>
            <person name="Murdoch D.R."/>
            <person name="Biggs P.J."/>
            <person name="Anderson T."/>
        </authorList>
    </citation>
    <scope>NUCLEOTIDE SEQUENCE [LARGE SCALE GENOMIC DNA]</scope>
    <source>
        <strain evidence="3 4">LA01-117</strain>
    </source>
</reference>
<accession>A0A2H5FKK1</accession>
<name>A0A2H5FKK1_9GAMM</name>
<feature type="chain" id="PRO_5014198375" description="Secreted protein" evidence="2">
    <location>
        <begin position="24"/>
        <end position="159"/>
    </location>
</feature>
<sequence length="159" mass="16821">MKTVIKSVYLVTALSLSTMTTYADTTSTPTTPTNTNPSTTSPSPSTNTNNAATPGAQGDYQCQRADASNNTSASTLSITKGKDTYTFEWDDSNGDPILYGTGVMVGSLPNAISVSFWDPKKPDAIGVEVFELKSDGSLQGNWTLQSDNKLGSETCTKTK</sequence>
<proteinExistence type="predicted"/>
<feature type="signal peptide" evidence="2">
    <location>
        <begin position="1"/>
        <end position="23"/>
    </location>
</feature>
<keyword evidence="4" id="KW-1185">Reference proteome</keyword>
<evidence type="ECO:0000256" key="2">
    <source>
        <dbReference type="SAM" id="SignalP"/>
    </source>
</evidence>
<evidence type="ECO:0008006" key="5">
    <source>
        <dbReference type="Google" id="ProtNLM"/>
    </source>
</evidence>
<keyword evidence="2" id="KW-0732">Signal</keyword>
<gene>
    <name evidence="3" type="ORF">CAB17_08260</name>
</gene>
<dbReference type="RefSeq" id="WP_101899714.1">
    <property type="nucleotide sequence ID" value="NZ_CP025491.2"/>
</dbReference>
<feature type="region of interest" description="Disordered" evidence="1">
    <location>
        <begin position="23"/>
        <end position="75"/>
    </location>
</feature>
<organism evidence="3 4">
    <name type="scientific">Legionella sainthelensi</name>
    <dbReference type="NCBI Taxonomy" id="28087"/>
    <lineage>
        <taxon>Bacteria</taxon>
        <taxon>Pseudomonadati</taxon>
        <taxon>Pseudomonadota</taxon>
        <taxon>Gammaproteobacteria</taxon>
        <taxon>Legionellales</taxon>
        <taxon>Legionellaceae</taxon>
        <taxon>Legionella</taxon>
    </lineage>
</organism>
<protein>
    <recommendedName>
        <fullName evidence="5">Secreted protein</fullName>
    </recommendedName>
</protein>
<dbReference type="EMBL" id="CP025491">
    <property type="protein sequence ID" value="AUH72055.1"/>
    <property type="molecule type" value="Genomic_DNA"/>
</dbReference>
<evidence type="ECO:0000313" key="4">
    <source>
        <dbReference type="Proteomes" id="UP000234343"/>
    </source>
</evidence>
<dbReference type="KEGG" id="lsh:CAB17_08260"/>
<dbReference type="Proteomes" id="UP000234343">
    <property type="component" value="Chromosome"/>
</dbReference>
<evidence type="ECO:0000313" key="3">
    <source>
        <dbReference type="EMBL" id="AUH72055.1"/>
    </source>
</evidence>
<evidence type="ECO:0000256" key="1">
    <source>
        <dbReference type="SAM" id="MobiDB-lite"/>
    </source>
</evidence>